<comment type="caution">
    <text evidence="2">The sequence shown here is derived from an EMBL/GenBank/DDBJ whole genome shotgun (WGS) entry which is preliminary data.</text>
</comment>
<sequence>MNIEVITTAGYAPFSNGLLEKHNHILTEIMLKVNHEKKCSWETALRWALNAKNSLINVHGFSAYQLVFGRNPNLPTNLTNQPPALEGTTTSKTVGEHVRTLHAARKAFMEADCSERVRRPLKGNVRTYTGDKYQMGDKVFYKRPDNREWKGPGKVIGQDGKVVFIRHGGIVVRVLICRLKKCNELSSQERETNENQPQVNVEVQEKPQNTVESNNDEDTTDELEVQSNETDMCAPNNVVGQAINSVNANNIKPGQYITFREEHQSDKATAKVISRAGKATGKHKYWFNIDYLGTSMDAKSIDLSQVEELEIIENSTEEANIVDEVMFGHNLSFDSAKQAELKDWKDNDVYVEVPNERQKCVSTRWVLTLKHTETGITPKARLVARGFEENNPSQSDSPTCANESLRIVIAIIAQMGWTINSIDIKTAFLQGNCLDRDIFIRPPKVCVWPK</sequence>
<feature type="compositionally biased region" description="Polar residues" evidence="1">
    <location>
        <begin position="194"/>
        <end position="213"/>
    </location>
</feature>
<evidence type="ECO:0000313" key="2">
    <source>
        <dbReference type="EMBL" id="CAB3976892.1"/>
    </source>
</evidence>
<dbReference type="GO" id="GO:0003676">
    <property type="term" value="F:nucleic acid binding"/>
    <property type="evidence" value="ECO:0007669"/>
    <property type="project" value="InterPro"/>
</dbReference>
<feature type="region of interest" description="Disordered" evidence="1">
    <location>
        <begin position="187"/>
        <end position="226"/>
    </location>
</feature>
<organism evidence="2 3">
    <name type="scientific">Paramuricea clavata</name>
    <name type="common">Red gorgonian</name>
    <name type="synonym">Violescent sea-whip</name>
    <dbReference type="NCBI Taxonomy" id="317549"/>
    <lineage>
        <taxon>Eukaryota</taxon>
        <taxon>Metazoa</taxon>
        <taxon>Cnidaria</taxon>
        <taxon>Anthozoa</taxon>
        <taxon>Octocorallia</taxon>
        <taxon>Malacalcyonacea</taxon>
        <taxon>Plexauridae</taxon>
        <taxon>Paramuricea</taxon>
    </lineage>
</organism>
<dbReference type="Pfam" id="PF07727">
    <property type="entry name" value="RVT_2"/>
    <property type="match status" value="1"/>
</dbReference>
<dbReference type="EMBL" id="CACRXK020000019">
    <property type="protein sequence ID" value="CAB3976892.1"/>
    <property type="molecule type" value="Genomic_DNA"/>
</dbReference>
<dbReference type="InterPro" id="IPR012337">
    <property type="entry name" value="RNaseH-like_sf"/>
</dbReference>
<dbReference type="SUPFAM" id="SSF53098">
    <property type="entry name" value="Ribonuclease H-like"/>
    <property type="match status" value="1"/>
</dbReference>
<dbReference type="Gene3D" id="3.30.420.10">
    <property type="entry name" value="Ribonuclease H-like superfamily/Ribonuclease H"/>
    <property type="match status" value="1"/>
</dbReference>
<evidence type="ECO:0000256" key="1">
    <source>
        <dbReference type="SAM" id="MobiDB-lite"/>
    </source>
</evidence>
<dbReference type="InterPro" id="IPR036397">
    <property type="entry name" value="RNaseH_sf"/>
</dbReference>
<proteinExistence type="predicted"/>
<keyword evidence="3" id="KW-1185">Reference proteome</keyword>
<dbReference type="Proteomes" id="UP001152795">
    <property type="component" value="Unassembled WGS sequence"/>
</dbReference>
<dbReference type="OrthoDB" id="6127576at2759"/>
<reference evidence="2" key="1">
    <citation type="submission" date="2020-04" db="EMBL/GenBank/DDBJ databases">
        <authorList>
            <person name="Alioto T."/>
            <person name="Alioto T."/>
            <person name="Gomez Garrido J."/>
        </authorList>
    </citation>
    <scope>NUCLEOTIDE SEQUENCE</scope>
    <source>
        <strain evidence="2">A484AB</strain>
    </source>
</reference>
<name>A0A6S7FGD8_PARCT</name>
<dbReference type="InterPro" id="IPR013103">
    <property type="entry name" value="RVT_2"/>
</dbReference>
<accession>A0A6S7FGD8</accession>
<evidence type="ECO:0000313" key="3">
    <source>
        <dbReference type="Proteomes" id="UP001152795"/>
    </source>
</evidence>
<dbReference type="AlphaFoldDB" id="A0A6S7FGD8"/>
<feature type="compositionally biased region" description="Acidic residues" evidence="1">
    <location>
        <begin position="214"/>
        <end position="224"/>
    </location>
</feature>
<protein>
    <submittedName>
        <fullName evidence="2">PREDICTED: uncharacterized protein LOC106912169 isoform X2</fullName>
    </submittedName>
</protein>
<gene>
    <name evidence="2" type="ORF">PACLA_8A056405</name>
</gene>